<feature type="region of interest" description="Disordered" evidence="1">
    <location>
        <begin position="111"/>
        <end position="135"/>
    </location>
</feature>
<evidence type="ECO:0000259" key="2">
    <source>
        <dbReference type="Pfam" id="PF00903"/>
    </source>
</evidence>
<comment type="caution">
    <text evidence="3">The sequence shown here is derived from an EMBL/GenBank/DDBJ whole genome shotgun (WGS) entry which is preliminary data.</text>
</comment>
<dbReference type="EMBL" id="CAKXZS010000055">
    <property type="protein sequence ID" value="CAH2406886.1"/>
    <property type="molecule type" value="Genomic_DNA"/>
</dbReference>
<evidence type="ECO:0000256" key="1">
    <source>
        <dbReference type="SAM" id="MobiDB-lite"/>
    </source>
</evidence>
<dbReference type="Pfam" id="PF00903">
    <property type="entry name" value="Glyoxalase"/>
    <property type="match status" value="1"/>
</dbReference>
<organism evidence="3 4">
    <name type="scientific">Mesorhizobium ventifaucium</name>
    <dbReference type="NCBI Taxonomy" id="666020"/>
    <lineage>
        <taxon>Bacteria</taxon>
        <taxon>Pseudomonadati</taxon>
        <taxon>Pseudomonadota</taxon>
        <taxon>Alphaproteobacteria</taxon>
        <taxon>Hyphomicrobiales</taxon>
        <taxon>Phyllobacteriaceae</taxon>
        <taxon>Mesorhizobium</taxon>
    </lineage>
</organism>
<name>A0ABM9EC72_9HYPH</name>
<feature type="region of interest" description="Disordered" evidence="1">
    <location>
        <begin position="1"/>
        <end position="26"/>
    </location>
</feature>
<evidence type="ECO:0000313" key="4">
    <source>
        <dbReference type="Proteomes" id="UP001152604"/>
    </source>
</evidence>
<dbReference type="Proteomes" id="UP001152604">
    <property type="component" value="Unassembled WGS sequence"/>
</dbReference>
<keyword evidence="4" id="KW-1185">Reference proteome</keyword>
<feature type="domain" description="Glyoxalase/fosfomycin resistance/dioxygenase" evidence="2">
    <location>
        <begin position="82"/>
        <end position="130"/>
    </location>
</feature>
<dbReference type="Gene3D" id="3.10.180.10">
    <property type="entry name" value="2,3-Dihydroxybiphenyl 1,2-Dioxygenase, domain 1"/>
    <property type="match status" value="1"/>
</dbReference>
<protein>
    <submittedName>
        <fullName evidence="3">Glyoxalase/Bleomycin resistance protein/Dioxygenase superfamily</fullName>
    </submittedName>
</protein>
<evidence type="ECO:0000313" key="3">
    <source>
        <dbReference type="EMBL" id="CAH2406886.1"/>
    </source>
</evidence>
<dbReference type="SUPFAM" id="SSF54593">
    <property type="entry name" value="Glyoxalase/Bleomycin resistance protein/Dihydroxybiphenyl dioxygenase"/>
    <property type="match status" value="1"/>
</dbReference>
<reference evidence="3" key="1">
    <citation type="submission" date="2022-03" db="EMBL/GenBank/DDBJ databases">
        <authorList>
            <person name="Brunel B."/>
        </authorList>
    </citation>
    <scope>NUCLEOTIDE SEQUENCE</scope>
    <source>
        <strain evidence="3">STM4922sample</strain>
    </source>
</reference>
<proteinExistence type="predicted"/>
<gene>
    <name evidence="3" type="ORF">MES4922_590014</name>
</gene>
<dbReference type="InterPro" id="IPR004360">
    <property type="entry name" value="Glyas_Fos-R_dOase_dom"/>
</dbReference>
<sequence>MTVGGRAAAIKETDQCTSGSRTAGVDQDRAKGVRYKHFAGKIAADEKMRDSGRRWIELKFPGAVTNLHFVRRSDDTPGADPVLVLVDDDVEATIAALKARGVEIITEPQEAPWQPGRTGAEFRDSEGNRMVIGSQ</sequence>
<accession>A0ABM9EC72</accession>
<dbReference type="InterPro" id="IPR029068">
    <property type="entry name" value="Glyas_Bleomycin-R_OHBP_Dase"/>
</dbReference>